<feature type="compositionally biased region" description="Basic and acidic residues" evidence="2">
    <location>
        <begin position="16"/>
        <end position="33"/>
    </location>
</feature>
<accession>A0A3Q1F1B2</accession>
<feature type="compositionally biased region" description="Basic residues" evidence="2">
    <location>
        <begin position="1"/>
        <end position="15"/>
    </location>
</feature>
<reference evidence="3" key="1">
    <citation type="submission" date="2025-08" db="UniProtKB">
        <authorList>
            <consortium name="Ensembl"/>
        </authorList>
    </citation>
    <scope>IDENTIFICATION</scope>
</reference>
<dbReference type="Ensembl" id="ENSAPOT00000015533.1">
    <property type="protein sequence ID" value="ENSAPOP00000001210.1"/>
    <property type="gene ID" value="ENSAPOG00000002474.1"/>
</dbReference>
<dbReference type="Proteomes" id="UP000257200">
    <property type="component" value="Unplaced"/>
</dbReference>
<organism evidence="3 4">
    <name type="scientific">Acanthochromis polyacanthus</name>
    <name type="common">spiny chromis</name>
    <dbReference type="NCBI Taxonomy" id="80966"/>
    <lineage>
        <taxon>Eukaryota</taxon>
        <taxon>Metazoa</taxon>
        <taxon>Chordata</taxon>
        <taxon>Craniata</taxon>
        <taxon>Vertebrata</taxon>
        <taxon>Euteleostomi</taxon>
        <taxon>Actinopterygii</taxon>
        <taxon>Neopterygii</taxon>
        <taxon>Teleostei</taxon>
        <taxon>Neoteleostei</taxon>
        <taxon>Acanthomorphata</taxon>
        <taxon>Ovalentaria</taxon>
        <taxon>Pomacentridae</taxon>
        <taxon>Acanthochromis</taxon>
    </lineage>
</organism>
<evidence type="ECO:0000313" key="4">
    <source>
        <dbReference type="Proteomes" id="UP000257200"/>
    </source>
</evidence>
<evidence type="ECO:0000313" key="3">
    <source>
        <dbReference type="Ensembl" id="ENSAPOP00000001210.1"/>
    </source>
</evidence>
<reference evidence="3" key="2">
    <citation type="submission" date="2025-09" db="UniProtKB">
        <authorList>
            <consortium name="Ensembl"/>
        </authorList>
    </citation>
    <scope>IDENTIFICATION</scope>
</reference>
<keyword evidence="1" id="KW-0175">Coiled coil</keyword>
<feature type="region of interest" description="Disordered" evidence="2">
    <location>
        <begin position="1"/>
        <end position="33"/>
    </location>
</feature>
<dbReference type="GeneTree" id="ENSGT00940000154427"/>
<dbReference type="PANTHER" id="PTHR14845">
    <property type="entry name" value="COILED-COIL DOMAIN-CONTAINING 166"/>
    <property type="match status" value="1"/>
</dbReference>
<proteinExistence type="predicted"/>
<feature type="coiled-coil region" evidence="1">
    <location>
        <begin position="53"/>
        <end position="187"/>
    </location>
</feature>
<dbReference type="PANTHER" id="PTHR14845:SF5">
    <property type="entry name" value="BASAL BODY-ORIENTATION FACTOR 1"/>
    <property type="match status" value="1"/>
</dbReference>
<name>A0A3Q1F1B2_9TELE</name>
<evidence type="ECO:0000256" key="2">
    <source>
        <dbReference type="SAM" id="MobiDB-lite"/>
    </source>
</evidence>
<feature type="coiled-coil region" evidence="1">
    <location>
        <begin position="263"/>
        <end position="325"/>
    </location>
</feature>
<feature type="compositionally biased region" description="Polar residues" evidence="2">
    <location>
        <begin position="480"/>
        <end position="497"/>
    </location>
</feature>
<keyword evidence="4" id="KW-1185">Reference proteome</keyword>
<dbReference type="FunCoup" id="A0A3Q1F1B2">
    <property type="interactions" value="25"/>
</dbReference>
<sequence length="504" mass="58372">MPTKASKVKRVKAGKGKKDGKHESKADKESDVEKAKANAALWELRLQVTGQSLSEYREACHKLARANEQLTDQLYRAEKDAIDTTGHWQRQLAAREEEIRTLEKRLESQEALAREEKNKLESDFNRLQDRMKIMKEMEAQMEQEIIDIKNNMDIAEKEHRENLNKMKDKFYREKERLEKDMMEQCNRMMAMLKKDHLEVVAQLEGAMFSAFKERDRLNEALKHHVKESEDLQKLTISLATENTSLGLDRDMLQLTVKKNGAQMEAQNKRLSELKAKVASLEQAIELKAEELERQEKKEEMNLVTIQASQVELEKLQKVLAMRERELGHIKQLASTIVEKRREVEEFFHEALAHVKQEIVTSRLQYKKEALQGYRWRFREATAGKIKFPPIRTFHKSPHSTNSVYSDMEAAVTWTHPPDSNVQISDLTWEQKEQVLRLLFAKMNGRRERKVNQHLAASPSSEKKSLIDSDAAGIREELSPVTISTQAPESILPSNPNSLPDMHIT</sequence>
<protein>
    <submittedName>
        <fullName evidence="3">Basal body orientation factor 1b</fullName>
    </submittedName>
</protein>
<feature type="region of interest" description="Disordered" evidence="2">
    <location>
        <begin position="479"/>
        <end position="504"/>
    </location>
</feature>
<dbReference type="AlphaFoldDB" id="A0A3Q1F1B2"/>
<evidence type="ECO:0000256" key="1">
    <source>
        <dbReference type="SAM" id="Coils"/>
    </source>
</evidence>
<dbReference type="STRING" id="80966.ENSAPOP00000001210"/>
<dbReference type="InParanoid" id="A0A3Q1F1B2"/>